<dbReference type="Pfam" id="PF13419">
    <property type="entry name" value="HAD_2"/>
    <property type="match status" value="1"/>
</dbReference>
<dbReference type="KEGG" id="dbk:DGMP_39690"/>
<dbReference type="GO" id="GO:0005829">
    <property type="term" value="C:cytosol"/>
    <property type="evidence" value="ECO:0007669"/>
    <property type="project" value="TreeGrafter"/>
</dbReference>
<evidence type="ECO:0000313" key="2">
    <source>
        <dbReference type="Proteomes" id="UP000826725"/>
    </source>
</evidence>
<dbReference type="RefSeq" id="WP_228855546.1">
    <property type="nucleotide sequence ID" value="NZ_AP024086.1"/>
</dbReference>
<dbReference type="PANTHER" id="PTHR43434">
    <property type="entry name" value="PHOSPHOGLYCOLATE PHOSPHATASE"/>
    <property type="match status" value="1"/>
</dbReference>
<evidence type="ECO:0000313" key="1">
    <source>
        <dbReference type="EMBL" id="BCL63276.1"/>
    </source>
</evidence>
<proteinExistence type="predicted"/>
<sequence length="236" mass="27365">MKILEQPFEKKPTLFHWHEIETVFLDLDGTLLDRYFDDYFWNEYVPRVFAGKNNLDLATARRQLLATYKSVENTLLWTDLDHWSAKLDLNIPMLKKEVSHLIAIHPGVIDFLDHLTTLEKKIFLVTNAHPKTLDVKLDKVALKGYFQAVFSSNDVGAPKERQRFWKTLETLLPFAKETTFFADDTEKVLFSARKFGIHHLCHIARPSSRLAPAFSDSFPSITDFSQLTPSREDLLI</sequence>
<dbReference type="CDD" id="cd01427">
    <property type="entry name" value="HAD_like"/>
    <property type="match status" value="1"/>
</dbReference>
<dbReference type="AlphaFoldDB" id="A0A8D5JTK3"/>
<name>A0A8D5JTK3_9BACT</name>
<dbReference type="InterPro" id="IPR050155">
    <property type="entry name" value="HAD-like_hydrolase_sf"/>
</dbReference>
<dbReference type="GO" id="GO:0008967">
    <property type="term" value="F:phosphoglycolate phosphatase activity"/>
    <property type="evidence" value="ECO:0007669"/>
    <property type="project" value="TreeGrafter"/>
</dbReference>
<organism evidence="1 2">
    <name type="scientific">Desulfomarina profundi</name>
    <dbReference type="NCBI Taxonomy" id="2772557"/>
    <lineage>
        <taxon>Bacteria</taxon>
        <taxon>Pseudomonadati</taxon>
        <taxon>Thermodesulfobacteriota</taxon>
        <taxon>Desulfobulbia</taxon>
        <taxon>Desulfobulbales</taxon>
        <taxon>Desulfobulbaceae</taxon>
        <taxon>Desulfomarina</taxon>
    </lineage>
</organism>
<dbReference type="PANTHER" id="PTHR43434:SF3">
    <property type="entry name" value="GMP_IMP NUCLEOTIDASE YRFG"/>
    <property type="match status" value="1"/>
</dbReference>
<protein>
    <submittedName>
        <fullName evidence="1">Haloacid dehalogenase</fullName>
    </submittedName>
</protein>
<dbReference type="Proteomes" id="UP000826725">
    <property type="component" value="Chromosome"/>
</dbReference>
<dbReference type="SFLD" id="SFLDG01129">
    <property type="entry name" value="C1.5:_HAD__Beta-PGM__Phosphata"/>
    <property type="match status" value="1"/>
</dbReference>
<dbReference type="EMBL" id="AP024086">
    <property type="protein sequence ID" value="BCL63276.1"/>
    <property type="molecule type" value="Genomic_DNA"/>
</dbReference>
<dbReference type="InterPro" id="IPR041492">
    <property type="entry name" value="HAD_2"/>
</dbReference>
<accession>A0A8D5JTK3</accession>
<reference evidence="1" key="1">
    <citation type="submission" date="2020-09" db="EMBL/GenBank/DDBJ databases">
        <title>Desulfogranum mesoprofundum gen. nov., sp. nov., a novel mesophilic, sulfate-reducing chemolithoautotroph isolated from a deep-sea hydrothermal vent chimney in the Suiyo Seamount.</title>
        <authorList>
            <person name="Hashimoto Y."/>
            <person name="Nakagawa S."/>
        </authorList>
    </citation>
    <scope>NUCLEOTIDE SEQUENCE</scope>
    <source>
        <strain evidence="1">KT2</strain>
    </source>
</reference>
<dbReference type="SFLD" id="SFLDS00003">
    <property type="entry name" value="Haloacid_Dehalogenase"/>
    <property type="match status" value="1"/>
</dbReference>
<dbReference type="GO" id="GO:0006281">
    <property type="term" value="P:DNA repair"/>
    <property type="evidence" value="ECO:0007669"/>
    <property type="project" value="TreeGrafter"/>
</dbReference>
<gene>
    <name evidence="1" type="ORF">DGMP_39690</name>
</gene>
<keyword evidence="2" id="KW-1185">Reference proteome</keyword>